<keyword evidence="3" id="KW-1185">Reference proteome</keyword>
<dbReference type="Pfam" id="PF03815">
    <property type="entry name" value="LCCL"/>
    <property type="match status" value="1"/>
</dbReference>
<dbReference type="PROSITE" id="PS50820">
    <property type="entry name" value="LCCL"/>
    <property type="match status" value="1"/>
</dbReference>
<dbReference type="Pfam" id="PF00050">
    <property type="entry name" value="Kazal_1"/>
    <property type="match status" value="1"/>
</dbReference>
<dbReference type="InterPro" id="IPR036609">
    <property type="entry name" value="LCCL_sf"/>
</dbReference>
<dbReference type="InterPro" id="IPR004043">
    <property type="entry name" value="LCCL"/>
</dbReference>
<sequence>MSFTIVRTTLPSLLLAFAPACVDHDGAFASAESDALAREGEARAPALVTDQLLLGGCEVCPDKANGVTGGPGDWFSCWCTAEATAGGTVWGTDLYTDDSSLCRAAVHAGAIGPDGGVVTVTFAPGLGQYVGSLRHGVQSQAWGGWSRSISIAADTSCCVDNSDCDDLVSPGPSPKSYDDIPYYCHKPEGACAGTGTCHPRPDACTQEYDPVLGCDGQEYGNACEAAAAGVSLLAGGGV</sequence>
<dbReference type="Gene3D" id="3.30.60.30">
    <property type="match status" value="1"/>
</dbReference>
<protein>
    <recommendedName>
        <fullName evidence="1">LCCL domain-containing protein</fullName>
    </recommendedName>
</protein>
<accession>A0ABS7U646</accession>
<organism evidence="2 3">
    <name type="scientific">Nannocystis pusilla</name>
    <dbReference type="NCBI Taxonomy" id="889268"/>
    <lineage>
        <taxon>Bacteria</taxon>
        <taxon>Pseudomonadati</taxon>
        <taxon>Myxococcota</taxon>
        <taxon>Polyangia</taxon>
        <taxon>Nannocystales</taxon>
        <taxon>Nannocystaceae</taxon>
        <taxon>Nannocystis</taxon>
    </lineage>
</organism>
<dbReference type="PANTHER" id="PTHR31331:SF1">
    <property type="entry name" value="CYSTEINE RICH SECRETORY PROTEIN LCCL DOMAIN CONTAINING 2"/>
    <property type="match status" value="1"/>
</dbReference>
<gene>
    <name evidence="2" type="ORF">K7C98_42480</name>
</gene>
<evidence type="ECO:0000313" key="2">
    <source>
        <dbReference type="EMBL" id="MBZ5715939.1"/>
    </source>
</evidence>
<dbReference type="Gene3D" id="2.170.130.20">
    <property type="entry name" value="LCCL-like domain"/>
    <property type="match status" value="1"/>
</dbReference>
<dbReference type="PANTHER" id="PTHR31331">
    <property type="entry name" value="LCCL DOMAIN PROTEIN (AFU_ORTHOLOGUE AFUA_5G08630)"/>
    <property type="match status" value="1"/>
</dbReference>
<comment type="caution">
    <text evidence="2">The sequence shown here is derived from an EMBL/GenBank/DDBJ whole genome shotgun (WGS) entry which is preliminary data.</text>
</comment>
<dbReference type="SUPFAM" id="SSF69848">
    <property type="entry name" value="LCCL domain"/>
    <property type="match status" value="1"/>
</dbReference>
<proteinExistence type="predicted"/>
<dbReference type="SUPFAM" id="SSF100895">
    <property type="entry name" value="Kazal-type serine protease inhibitors"/>
    <property type="match status" value="1"/>
</dbReference>
<evidence type="ECO:0000313" key="3">
    <source>
        <dbReference type="Proteomes" id="UP001139031"/>
    </source>
</evidence>
<dbReference type="SMART" id="SM00603">
    <property type="entry name" value="LCCL"/>
    <property type="match status" value="1"/>
</dbReference>
<dbReference type="EMBL" id="JAIRAU010000059">
    <property type="protein sequence ID" value="MBZ5715939.1"/>
    <property type="molecule type" value="Genomic_DNA"/>
</dbReference>
<evidence type="ECO:0000259" key="1">
    <source>
        <dbReference type="PROSITE" id="PS50820"/>
    </source>
</evidence>
<dbReference type="RefSeq" id="WP_224197678.1">
    <property type="nucleotide sequence ID" value="NZ_JAIRAU010000059.1"/>
</dbReference>
<feature type="domain" description="LCCL" evidence="1">
    <location>
        <begin position="89"/>
        <end position="149"/>
    </location>
</feature>
<dbReference type="InterPro" id="IPR036058">
    <property type="entry name" value="Kazal_dom_sf"/>
</dbReference>
<reference evidence="2" key="1">
    <citation type="submission" date="2021-08" db="EMBL/GenBank/DDBJ databases">
        <authorList>
            <person name="Stevens D.C."/>
        </authorList>
    </citation>
    <scope>NUCLEOTIDE SEQUENCE</scope>
    <source>
        <strain evidence="2">DSM 53165</strain>
    </source>
</reference>
<name>A0ABS7U646_9BACT</name>
<dbReference type="InterPro" id="IPR051957">
    <property type="entry name" value="CRISP-LCCL_domain"/>
</dbReference>
<dbReference type="InterPro" id="IPR002350">
    <property type="entry name" value="Kazal_dom"/>
</dbReference>
<dbReference type="Proteomes" id="UP001139031">
    <property type="component" value="Unassembled WGS sequence"/>
</dbReference>